<organism evidence="2 3">
    <name type="scientific">Halomarina salina</name>
    <dbReference type="NCBI Taxonomy" id="1872699"/>
    <lineage>
        <taxon>Archaea</taxon>
        <taxon>Methanobacteriati</taxon>
        <taxon>Methanobacteriota</taxon>
        <taxon>Stenosarchaea group</taxon>
        <taxon>Halobacteria</taxon>
        <taxon>Halobacteriales</taxon>
        <taxon>Natronomonadaceae</taxon>
        <taxon>Halomarina</taxon>
    </lineage>
</organism>
<proteinExistence type="predicted"/>
<dbReference type="EMBL" id="JBHSQH010000001">
    <property type="protein sequence ID" value="MFC5972813.1"/>
    <property type="molecule type" value="Genomic_DNA"/>
</dbReference>
<evidence type="ECO:0000256" key="1">
    <source>
        <dbReference type="SAM" id="MobiDB-lite"/>
    </source>
</evidence>
<sequence length="288" mass="31168">MTPDDTPADDTPADDGDSSADDDIDLADRAREDLLQIVTSLASGSAEDALAALDDLEAVATEADELASTVDGDDLPDAVDLRELPDAIDVESIARAIVSGDAGDAVDKSELLDVLELGDLWDAVDVREFWRNAEELEAAIEDALGEEALAEWKGYVGEQMDDADDGDDDLEVEWDDFADAAESDSMQTVIQMQMRDAVDEFREGVLDARKQLVKRREELGQKTSSVGQPDSRNPTAFSTMAASRSDIGEAAKHSTVPMETRYSSAPNRKRIYGSRFEDPAEDTEGDDA</sequence>
<keyword evidence="3" id="KW-1185">Reference proteome</keyword>
<dbReference type="RefSeq" id="WP_247416657.1">
    <property type="nucleotide sequence ID" value="NZ_JALLGW010000001.1"/>
</dbReference>
<feature type="region of interest" description="Disordered" evidence="1">
    <location>
        <begin position="1"/>
        <end position="26"/>
    </location>
</feature>
<dbReference type="AlphaFoldDB" id="A0ABD5RQP0"/>
<protein>
    <submittedName>
        <fullName evidence="2">Uncharacterized protein</fullName>
    </submittedName>
</protein>
<accession>A0ABD5RQP0</accession>
<feature type="region of interest" description="Disordered" evidence="1">
    <location>
        <begin position="216"/>
        <end position="288"/>
    </location>
</feature>
<feature type="compositionally biased region" description="Acidic residues" evidence="1">
    <location>
        <begin position="1"/>
        <end position="25"/>
    </location>
</feature>
<comment type="caution">
    <text evidence="2">The sequence shown here is derived from an EMBL/GenBank/DDBJ whole genome shotgun (WGS) entry which is preliminary data.</text>
</comment>
<feature type="compositionally biased region" description="Acidic residues" evidence="1">
    <location>
        <begin position="279"/>
        <end position="288"/>
    </location>
</feature>
<dbReference type="Proteomes" id="UP001596099">
    <property type="component" value="Unassembled WGS sequence"/>
</dbReference>
<name>A0ABD5RQP0_9EURY</name>
<evidence type="ECO:0000313" key="2">
    <source>
        <dbReference type="EMBL" id="MFC5972813.1"/>
    </source>
</evidence>
<feature type="compositionally biased region" description="Polar residues" evidence="1">
    <location>
        <begin position="221"/>
        <end position="242"/>
    </location>
</feature>
<evidence type="ECO:0000313" key="3">
    <source>
        <dbReference type="Proteomes" id="UP001596099"/>
    </source>
</evidence>
<reference evidence="2 3" key="1">
    <citation type="journal article" date="2019" name="Int. J. Syst. Evol. Microbiol.">
        <title>The Global Catalogue of Microorganisms (GCM) 10K type strain sequencing project: providing services to taxonomists for standard genome sequencing and annotation.</title>
        <authorList>
            <consortium name="The Broad Institute Genomics Platform"/>
            <consortium name="The Broad Institute Genome Sequencing Center for Infectious Disease"/>
            <person name="Wu L."/>
            <person name="Ma J."/>
        </authorList>
    </citation>
    <scope>NUCLEOTIDE SEQUENCE [LARGE SCALE GENOMIC DNA]</scope>
    <source>
        <strain evidence="2 3">CGMCC 1.12543</strain>
    </source>
</reference>
<gene>
    <name evidence="2" type="ORF">ACFPYI_15860</name>
</gene>